<evidence type="ECO:0000313" key="4">
    <source>
        <dbReference type="Proteomes" id="UP000254808"/>
    </source>
</evidence>
<keyword evidence="4" id="KW-1185">Reference proteome</keyword>
<dbReference type="PANTHER" id="PTHR35601:SF1">
    <property type="entry name" value="TOXIN RELE"/>
    <property type="match status" value="1"/>
</dbReference>
<protein>
    <submittedName>
        <fullName evidence="3">mRNA interferase RelE/StbE</fullName>
    </submittedName>
</protein>
<keyword evidence="2" id="KW-1277">Toxin-antitoxin system</keyword>
<comment type="similarity">
    <text evidence="1">Belongs to the RelE toxin family.</text>
</comment>
<dbReference type="KEGG" id="cprv:CYPRO_0125"/>
<dbReference type="NCBIfam" id="TIGR02385">
    <property type="entry name" value="RelE_StbE"/>
    <property type="match status" value="1"/>
</dbReference>
<dbReference type="SUPFAM" id="SSF143011">
    <property type="entry name" value="RelE-like"/>
    <property type="match status" value="1"/>
</dbReference>
<dbReference type="Pfam" id="PF05016">
    <property type="entry name" value="ParE_toxin"/>
    <property type="match status" value="1"/>
</dbReference>
<dbReference type="Gene3D" id="3.30.2310.20">
    <property type="entry name" value="RelE-like"/>
    <property type="match status" value="1"/>
</dbReference>
<accession>A0A345UG11</accession>
<dbReference type="InterPro" id="IPR007712">
    <property type="entry name" value="RelE/ParE_toxin"/>
</dbReference>
<evidence type="ECO:0000256" key="2">
    <source>
        <dbReference type="ARBA" id="ARBA00022649"/>
    </source>
</evidence>
<dbReference type="EMBL" id="CP027806">
    <property type="protein sequence ID" value="AXI99412.1"/>
    <property type="molecule type" value="Genomic_DNA"/>
</dbReference>
<organism evidence="3 4">
    <name type="scientific">Cyclonatronum proteinivorum</name>
    <dbReference type="NCBI Taxonomy" id="1457365"/>
    <lineage>
        <taxon>Bacteria</taxon>
        <taxon>Pseudomonadati</taxon>
        <taxon>Balneolota</taxon>
        <taxon>Balneolia</taxon>
        <taxon>Balneolales</taxon>
        <taxon>Cyclonatronaceae</taxon>
        <taxon>Cyclonatronum</taxon>
    </lineage>
</organism>
<sequence>MTWRVEFDNRARKELRKLDVATQDRILKWMRDNLSTDNDPQRMGSSLKGRMKGLWRYRVNDYRIICQIQDDKVLILVVRIGHRRDIYDKK</sequence>
<reference evidence="3 4" key="1">
    <citation type="submission" date="2018-03" db="EMBL/GenBank/DDBJ databases">
        <title>Phenotypic and genomic properties of Cyclonatronum proteinivorum gen. nov., sp. nov., a haloalkaliphilic bacteroidete from soda lakes possessing Na+-translocating rhodopsin.</title>
        <authorList>
            <person name="Toshchakov S.V."/>
            <person name="Korzhenkov A."/>
            <person name="Samarov N.I."/>
            <person name="Kublanov I.V."/>
            <person name="Muntyan M.S."/>
            <person name="Sorokin D.Y."/>
        </authorList>
    </citation>
    <scope>NUCLEOTIDE SEQUENCE [LARGE SCALE GENOMIC DNA]</scope>
    <source>
        <strain evidence="3 4">Omega</strain>
    </source>
</reference>
<evidence type="ECO:0000256" key="1">
    <source>
        <dbReference type="ARBA" id="ARBA00006226"/>
    </source>
</evidence>
<proteinExistence type="inferred from homology"/>
<dbReference type="PANTHER" id="PTHR35601">
    <property type="entry name" value="TOXIN RELE"/>
    <property type="match status" value="1"/>
</dbReference>
<name>A0A345UG11_9BACT</name>
<dbReference type="RefSeq" id="WP_114982655.1">
    <property type="nucleotide sequence ID" value="NZ_CP027806.1"/>
</dbReference>
<dbReference type="Proteomes" id="UP000254808">
    <property type="component" value="Chromosome"/>
</dbReference>
<gene>
    <name evidence="3" type="ORF">CYPRO_0125</name>
</gene>
<evidence type="ECO:0000313" key="3">
    <source>
        <dbReference type="EMBL" id="AXI99412.1"/>
    </source>
</evidence>
<dbReference type="AlphaFoldDB" id="A0A345UG11"/>
<dbReference type="InterPro" id="IPR035093">
    <property type="entry name" value="RelE/ParE_toxin_dom_sf"/>
</dbReference>
<dbReference type="OrthoDB" id="9805098at2"/>